<dbReference type="KEGG" id="ljf:FI9785_82"/>
<dbReference type="Proteomes" id="UP000002627">
    <property type="component" value="Chromosome"/>
</dbReference>
<feature type="domain" description="S-layer protein C-terminal" evidence="1">
    <location>
        <begin position="25"/>
        <end position="59"/>
    </location>
</feature>
<name>D0R2R5_LACJF</name>
<dbReference type="RefSeq" id="WP_012845414.1">
    <property type="nucleotide sequence ID" value="NC_013504.1"/>
</dbReference>
<sequence>MMQVQPKLILSTTSTQPPVNPSVEDTITKTLMYAAYLYDNQGVRIKNPFIKVYTAVVVAKTPCSCQRN</sequence>
<dbReference type="AlphaFoldDB" id="D0R2R5"/>
<dbReference type="Pfam" id="PF03217">
    <property type="entry name" value="SlpA"/>
    <property type="match status" value="1"/>
</dbReference>
<proteinExistence type="predicted"/>
<keyword evidence="3" id="KW-1185">Reference proteome</keyword>
<evidence type="ECO:0000313" key="2">
    <source>
        <dbReference type="EMBL" id="CAX65970.1"/>
    </source>
</evidence>
<dbReference type="EMBL" id="FN298497">
    <property type="protein sequence ID" value="CAX65970.1"/>
    <property type="molecule type" value="Genomic_DNA"/>
</dbReference>
<protein>
    <recommendedName>
        <fullName evidence="1">S-layer protein C-terminal domain-containing protein</fullName>
    </recommendedName>
</protein>
<organism evidence="2 3">
    <name type="scientific">Lactobacillus johnsonii (strain FI9785)</name>
    <dbReference type="NCBI Taxonomy" id="633699"/>
    <lineage>
        <taxon>Bacteria</taxon>
        <taxon>Bacillati</taxon>
        <taxon>Bacillota</taxon>
        <taxon>Bacilli</taxon>
        <taxon>Lactobacillales</taxon>
        <taxon>Lactobacillaceae</taxon>
        <taxon>Lactobacillus</taxon>
    </lineage>
</organism>
<reference evidence="2 3" key="1">
    <citation type="journal article" date="2009" name="J. Bacteriol.">
        <title>Complete genome sequence of Lactobacillus johnsonii FI9785, a competitive exclusion agent against pathogens in poultry.</title>
        <authorList>
            <person name="Wegmann U."/>
            <person name="Overweg K."/>
            <person name="Horn N."/>
            <person name="Goesmann A."/>
            <person name="Narbad A."/>
            <person name="Gasson M.J."/>
            <person name="Shearman C."/>
        </authorList>
    </citation>
    <scope>NUCLEOTIDE SEQUENCE [LARGE SCALE GENOMIC DNA]</scope>
    <source>
        <strain evidence="2 3">FI9785</strain>
    </source>
</reference>
<gene>
    <name evidence="2" type="ordered locus">FI9785_82</name>
</gene>
<dbReference type="HOGENOM" id="CLU_2788655_0_0_9"/>
<evidence type="ECO:0000313" key="3">
    <source>
        <dbReference type="Proteomes" id="UP000002627"/>
    </source>
</evidence>
<evidence type="ECO:0000259" key="1">
    <source>
        <dbReference type="Pfam" id="PF03217"/>
    </source>
</evidence>
<accession>D0R2R5</accession>
<dbReference type="InterPro" id="IPR024968">
    <property type="entry name" value="SlpA_C_lactobacillus"/>
</dbReference>